<feature type="region of interest" description="Disordered" evidence="8">
    <location>
        <begin position="1"/>
        <end position="54"/>
    </location>
</feature>
<dbReference type="InterPro" id="IPR008974">
    <property type="entry name" value="TRAF-like"/>
</dbReference>
<feature type="compositionally biased region" description="Polar residues" evidence="8">
    <location>
        <begin position="488"/>
        <end position="499"/>
    </location>
</feature>
<sequence>MVDIIQDNLSLSAQDDTNSENSKSGSRRGSNTSGLSRGSNKANKPPIPEAFPKDLIVSPPDKKYVCLKCDEILREPVQIKECGHRLCFHCYEDIRFGEESPVCPEDQNEFDRDTPPDIDKAFKREIEELQVKCKNVGSGCSWEGPMIEFQAHVKECDYEDILCEYDCGASYQRRYNQKHVDKECGKKIISCTYCNDRFLREDKKSHLEDCPKIPVMCPNKCDKKVTFPREELEKHITEECNRAKINCDFEDVCCEHKASREKMIKHYTKEITNHVRLLHDRLMKHDILLNQVKETVELHGSMFDQHAARIVDLERIAHSQLIWRIDEYSDKMKAAQSGEMTTLYSPGFITSKHGYRLSASVSLNGDGKGKGTHMSVFICILRGPYDALLKWPFDCRVTFTLLDQNSDPSQRKHLKFTIKPNPSPENAQFLSRPHKAEKNASFGSAKFAKHAEIESRNYIKDDTVFLKINIDTEGQTEPLRKMVDKQDSVSLTSNDSYINQKRLPKNENENDGYENLQQQPASNENQYENTEGNRYENASAKQGLFVNEKVRQYENATAGHFDIIVKENEYENTDENQYESVGEENSRRSSRAASPSGSHGSRTSSARPDSPDIFPVLPKRLEDIDEKYGCLKCKKVLCHPVQIQPCGHYLCYKCFKEIVNESDNEKPPKCPKDKQEIDSDVPNLDKDLWNEIQALDVVCENQQWGCKWEGNIMSFEDHNDECPYTDVLCKADCGAKFQRRYITKHEDKDCPKKMISCPYCAERHLREEKKTHFEECPDIPLPCPNKCDKKLTIERSKLENHVDNECPRTKILCMFENIGCAHRSSREKMAKHYSKETSSHVKLLFDMLLKQGQSIDMQDERLLSSEQSLMEQDKRIGDLEKIAHSQLIWRIEDYNRKLKECKAGNVDSLFSPTFTTSKHGYRLCASVCLNGDGKGKGSHMSVFISVLKGHYDSLLKWPFEYRVTFTMLDQNEDINARKHIKFSIKPNPCPENEPFLGRPKMEKNASFGGAKFARHEDIEAGGYIKDDVIFLKIAVDCDGLSEP</sequence>
<evidence type="ECO:0000256" key="3">
    <source>
        <dbReference type="ARBA" id="ARBA00022723"/>
    </source>
</evidence>
<feature type="region of interest" description="Disordered" evidence="8">
    <location>
        <begin position="479"/>
        <end position="530"/>
    </location>
</feature>
<feature type="zinc finger region" description="TRAF-type" evidence="7">
    <location>
        <begin position="718"/>
        <end position="763"/>
    </location>
</feature>
<evidence type="ECO:0000259" key="10">
    <source>
        <dbReference type="PROSITE" id="PS50144"/>
    </source>
</evidence>
<dbReference type="SMART" id="SM00184">
    <property type="entry name" value="RING"/>
    <property type="match status" value="2"/>
</dbReference>
<dbReference type="OrthoDB" id="5574452at2759"/>
<evidence type="ECO:0008006" key="14">
    <source>
        <dbReference type="Google" id="ProtNLM"/>
    </source>
</evidence>
<feature type="zinc finger region" description="TRAF-type" evidence="7">
    <location>
        <begin position="151"/>
        <end position="201"/>
    </location>
</feature>
<evidence type="ECO:0000256" key="6">
    <source>
        <dbReference type="ARBA" id="ARBA00022833"/>
    </source>
</evidence>
<feature type="zinc finger region" description="TRAF-type" evidence="7">
    <location>
        <begin position="205"/>
        <end position="263"/>
    </location>
</feature>
<dbReference type="Proteomes" id="UP000887567">
    <property type="component" value="Unplaced"/>
</dbReference>
<evidence type="ECO:0000313" key="13">
    <source>
        <dbReference type="Proteomes" id="UP000887567"/>
    </source>
</evidence>
<dbReference type="SUPFAM" id="SSF49599">
    <property type="entry name" value="TRAF domain-like"/>
    <property type="match status" value="6"/>
</dbReference>
<dbReference type="PANTHER" id="PTHR10131:SF151">
    <property type="entry name" value="TNF RECEPTOR ASSOCIATED FACTOR (TRAF) HOMOLOG"/>
    <property type="match status" value="1"/>
</dbReference>
<feature type="compositionally biased region" description="Polar residues" evidence="8">
    <location>
        <begin position="515"/>
        <end position="530"/>
    </location>
</feature>
<feature type="compositionally biased region" description="Low complexity" evidence="8">
    <location>
        <begin position="591"/>
        <end position="607"/>
    </location>
</feature>
<dbReference type="GO" id="GO:0008270">
    <property type="term" value="F:zinc ion binding"/>
    <property type="evidence" value="ECO:0007669"/>
    <property type="project" value="UniProtKB-KW"/>
</dbReference>
<accession>A0A913Y4L6</accession>
<feature type="domain" description="MATH" evidence="10">
    <location>
        <begin position="884"/>
        <end position="1035"/>
    </location>
</feature>
<evidence type="ECO:0000259" key="9">
    <source>
        <dbReference type="PROSITE" id="PS50089"/>
    </source>
</evidence>
<dbReference type="OMA" id="WRIDEYS"/>
<dbReference type="InterPro" id="IPR002083">
    <property type="entry name" value="MATH/TRAF_dom"/>
</dbReference>
<feature type="domain" description="RING-type" evidence="9">
    <location>
        <begin position="630"/>
        <end position="674"/>
    </location>
</feature>
<dbReference type="Pfam" id="PF21355">
    <property type="entry name" value="TRAF-mep_MATH"/>
    <property type="match status" value="2"/>
</dbReference>
<feature type="domain" description="TRAF-type" evidence="11">
    <location>
        <begin position="771"/>
        <end position="829"/>
    </location>
</feature>
<evidence type="ECO:0000256" key="4">
    <source>
        <dbReference type="ARBA" id="ARBA00022737"/>
    </source>
</evidence>
<feature type="compositionally biased region" description="Polar residues" evidence="8">
    <location>
        <begin position="7"/>
        <end position="42"/>
    </location>
</feature>
<feature type="domain" description="RING-type" evidence="9">
    <location>
        <begin position="66"/>
        <end position="107"/>
    </location>
</feature>
<evidence type="ECO:0000256" key="8">
    <source>
        <dbReference type="SAM" id="MobiDB-lite"/>
    </source>
</evidence>
<dbReference type="PANTHER" id="PTHR10131">
    <property type="entry name" value="TNF RECEPTOR ASSOCIATED FACTOR"/>
    <property type="match status" value="1"/>
</dbReference>
<dbReference type="AlphaFoldDB" id="A0A913Y4L6"/>
<reference evidence="12" key="1">
    <citation type="submission" date="2022-11" db="UniProtKB">
        <authorList>
            <consortium name="EnsemblMetazoa"/>
        </authorList>
    </citation>
    <scope>IDENTIFICATION</scope>
</reference>
<dbReference type="Gene3D" id="3.30.40.10">
    <property type="entry name" value="Zinc/RING finger domain, C3HC4 (zinc finger)"/>
    <property type="match status" value="6"/>
</dbReference>
<dbReference type="RefSeq" id="XP_020914638.2">
    <property type="nucleotide sequence ID" value="XM_021058979.2"/>
</dbReference>
<dbReference type="SUPFAM" id="SSF57850">
    <property type="entry name" value="RING/U-box"/>
    <property type="match status" value="2"/>
</dbReference>
<dbReference type="KEGG" id="epa:110252214"/>
<dbReference type="GO" id="GO:0005737">
    <property type="term" value="C:cytoplasm"/>
    <property type="evidence" value="ECO:0007669"/>
    <property type="project" value="UniProtKB-SubCell"/>
</dbReference>
<name>A0A913Y4L6_EXADI</name>
<evidence type="ECO:0000256" key="5">
    <source>
        <dbReference type="ARBA" id="ARBA00022771"/>
    </source>
</evidence>
<keyword evidence="13" id="KW-1185">Reference proteome</keyword>
<dbReference type="InterPro" id="IPR013083">
    <property type="entry name" value="Znf_RING/FYVE/PHD"/>
</dbReference>
<protein>
    <recommendedName>
        <fullName evidence="14">TNF receptor-associated factor 4</fullName>
    </recommendedName>
</protein>
<keyword evidence="6 7" id="KW-0862">Zinc</keyword>
<dbReference type="Gene3D" id="2.60.210.10">
    <property type="entry name" value="Apoptosis, Tumor Necrosis Factor Receptor Associated Protein 2, Chain A"/>
    <property type="match status" value="2"/>
</dbReference>
<dbReference type="InterPro" id="IPR001293">
    <property type="entry name" value="Znf_TRAF"/>
</dbReference>
<dbReference type="Pfam" id="PF02176">
    <property type="entry name" value="zf-TRAF"/>
    <property type="match status" value="2"/>
</dbReference>
<feature type="domain" description="MATH" evidence="10">
    <location>
        <begin position="318"/>
        <end position="470"/>
    </location>
</feature>
<dbReference type="InterPro" id="IPR049342">
    <property type="entry name" value="TRAF1-6_MATH_dom"/>
</dbReference>
<dbReference type="InterPro" id="IPR017907">
    <property type="entry name" value="Znf_RING_CS"/>
</dbReference>
<evidence type="ECO:0000256" key="1">
    <source>
        <dbReference type="ARBA" id="ARBA00004496"/>
    </source>
</evidence>
<keyword evidence="3 7" id="KW-0479">Metal-binding</keyword>
<feature type="region of interest" description="Disordered" evidence="8">
    <location>
        <begin position="572"/>
        <end position="614"/>
    </location>
</feature>
<dbReference type="GO" id="GO:0043122">
    <property type="term" value="P:regulation of canonical NF-kappaB signal transduction"/>
    <property type="evidence" value="ECO:0007669"/>
    <property type="project" value="TreeGrafter"/>
</dbReference>
<feature type="domain" description="TRAF-type" evidence="11">
    <location>
        <begin position="205"/>
        <end position="263"/>
    </location>
</feature>
<dbReference type="EnsemblMetazoa" id="XM_021058979.2">
    <property type="protein sequence ID" value="XP_020914638.2"/>
    <property type="gene ID" value="LOC110252214"/>
</dbReference>
<feature type="domain" description="TRAF-type" evidence="11">
    <location>
        <begin position="151"/>
        <end position="201"/>
    </location>
</feature>
<dbReference type="PROSITE" id="PS50144">
    <property type="entry name" value="MATH"/>
    <property type="match status" value="2"/>
</dbReference>
<dbReference type="PROSITE" id="PS50145">
    <property type="entry name" value="ZF_TRAF"/>
    <property type="match status" value="4"/>
</dbReference>
<keyword evidence="2" id="KW-0963">Cytoplasm</keyword>
<dbReference type="FunFam" id="2.60.210.10:FF:000017">
    <property type="entry name" value="TNF receptor-associated factor"/>
    <property type="match status" value="2"/>
</dbReference>
<dbReference type="SMART" id="SM00061">
    <property type="entry name" value="MATH"/>
    <property type="match status" value="2"/>
</dbReference>
<feature type="zinc finger region" description="TRAF-type" evidence="7">
    <location>
        <begin position="771"/>
        <end position="829"/>
    </location>
</feature>
<dbReference type="InterPro" id="IPR001841">
    <property type="entry name" value="Znf_RING"/>
</dbReference>
<evidence type="ECO:0000313" key="12">
    <source>
        <dbReference type="EnsemblMetazoa" id="XP_020914638.2"/>
    </source>
</evidence>
<evidence type="ECO:0000256" key="2">
    <source>
        <dbReference type="ARBA" id="ARBA00022490"/>
    </source>
</evidence>
<comment type="subcellular location">
    <subcellularLocation>
        <location evidence="1">Cytoplasm</location>
    </subcellularLocation>
</comment>
<dbReference type="CDD" id="cd00270">
    <property type="entry name" value="MATH_TRAF_C"/>
    <property type="match status" value="2"/>
</dbReference>
<evidence type="ECO:0000256" key="7">
    <source>
        <dbReference type="PROSITE-ProRule" id="PRU00207"/>
    </source>
</evidence>
<dbReference type="PROSITE" id="PS00518">
    <property type="entry name" value="ZF_RING_1"/>
    <property type="match status" value="1"/>
</dbReference>
<feature type="domain" description="TRAF-type" evidence="11">
    <location>
        <begin position="718"/>
        <end position="763"/>
    </location>
</feature>
<keyword evidence="5 7" id="KW-0863">Zinc-finger</keyword>
<dbReference type="GeneID" id="110252214"/>
<evidence type="ECO:0000259" key="11">
    <source>
        <dbReference type="PROSITE" id="PS50145"/>
    </source>
</evidence>
<dbReference type="PROSITE" id="PS50089">
    <property type="entry name" value="ZF_RING_2"/>
    <property type="match status" value="2"/>
</dbReference>
<proteinExistence type="predicted"/>
<organism evidence="12 13">
    <name type="scientific">Exaiptasia diaphana</name>
    <name type="common">Tropical sea anemone</name>
    <name type="synonym">Aiptasia pulchella</name>
    <dbReference type="NCBI Taxonomy" id="2652724"/>
    <lineage>
        <taxon>Eukaryota</taxon>
        <taxon>Metazoa</taxon>
        <taxon>Cnidaria</taxon>
        <taxon>Anthozoa</taxon>
        <taxon>Hexacorallia</taxon>
        <taxon>Actiniaria</taxon>
        <taxon>Aiptasiidae</taxon>
        <taxon>Exaiptasia</taxon>
    </lineage>
</organism>
<keyword evidence="4" id="KW-0677">Repeat</keyword>